<dbReference type="GO" id="GO:0061630">
    <property type="term" value="F:ubiquitin protein ligase activity"/>
    <property type="evidence" value="ECO:0007669"/>
    <property type="project" value="TreeGrafter"/>
</dbReference>
<feature type="domain" description="B box-type" evidence="3">
    <location>
        <begin position="77"/>
        <end position="121"/>
    </location>
</feature>
<dbReference type="AlphaFoldDB" id="A0A9D4J244"/>
<evidence type="ECO:0000256" key="2">
    <source>
        <dbReference type="SAM" id="Coils"/>
    </source>
</evidence>
<evidence type="ECO:0000256" key="1">
    <source>
        <dbReference type="PROSITE-ProRule" id="PRU00024"/>
    </source>
</evidence>
<gene>
    <name evidence="4" type="ORF">DPMN_150503</name>
</gene>
<dbReference type="SUPFAM" id="SSF57845">
    <property type="entry name" value="B-box zinc-binding domain"/>
    <property type="match status" value="1"/>
</dbReference>
<dbReference type="PANTHER" id="PTHR25462:SF291">
    <property type="entry name" value="E3 UBIQUITIN-PROTEIN LIGASE TRIM45"/>
    <property type="match status" value="1"/>
</dbReference>
<keyword evidence="1" id="KW-0479">Metal-binding</keyword>
<reference evidence="4" key="1">
    <citation type="journal article" date="2019" name="bioRxiv">
        <title>The Genome of the Zebra Mussel, Dreissena polymorpha: A Resource for Invasive Species Research.</title>
        <authorList>
            <person name="McCartney M.A."/>
            <person name="Auch B."/>
            <person name="Kono T."/>
            <person name="Mallez S."/>
            <person name="Zhang Y."/>
            <person name="Obille A."/>
            <person name="Becker A."/>
            <person name="Abrahante J.E."/>
            <person name="Garbe J."/>
            <person name="Badalamenti J.P."/>
            <person name="Herman A."/>
            <person name="Mangelson H."/>
            <person name="Liachko I."/>
            <person name="Sullivan S."/>
            <person name="Sone E.D."/>
            <person name="Koren S."/>
            <person name="Silverstein K.A.T."/>
            <person name="Beckman K.B."/>
            <person name="Gohl D.M."/>
        </authorList>
    </citation>
    <scope>NUCLEOTIDE SEQUENCE</scope>
    <source>
        <strain evidence="4">Duluth1</strain>
        <tissue evidence="4">Whole animal</tissue>
    </source>
</reference>
<comment type="caution">
    <text evidence="4">The sequence shown here is derived from an EMBL/GenBank/DDBJ whole genome shotgun (WGS) entry which is preliminary data.</text>
</comment>
<evidence type="ECO:0000313" key="5">
    <source>
        <dbReference type="Proteomes" id="UP000828390"/>
    </source>
</evidence>
<organism evidence="4 5">
    <name type="scientific">Dreissena polymorpha</name>
    <name type="common">Zebra mussel</name>
    <name type="synonym">Mytilus polymorpha</name>
    <dbReference type="NCBI Taxonomy" id="45954"/>
    <lineage>
        <taxon>Eukaryota</taxon>
        <taxon>Metazoa</taxon>
        <taxon>Spiralia</taxon>
        <taxon>Lophotrochozoa</taxon>
        <taxon>Mollusca</taxon>
        <taxon>Bivalvia</taxon>
        <taxon>Autobranchia</taxon>
        <taxon>Heteroconchia</taxon>
        <taxon>Euheterodonta</taxon>
        <taxon>Imparidentia</taxon>
        <taxon>Neoheterodontei</taxon>
        <taxon>Myida</taxon>
        <taxon>Dreissenoidea</taxon>
        <taxon>Dreissenidae</taxon>
        <taxon>Dreissena</taxon>
    </lineage>
</organism>
<dbReference type="Proteomes" id="UP000828390">
    <property type="component" value="Unassembled WGS sequence"/>
</dbReference>
<keyword evidence="5" id="KW-1185">Reference proteome</keyword>
<dbReference type="GO" id="GO:0008270">
    <property type="term" value="F:zinc ion binding"/>
    <property type="evidence" value="ECO:0007669"/>
    <property type="project" value="UniProtKB-KW"/>
</dbReference>
<feature type="domain" description="B box-type" evidence="3">
    <location>
        <begin position="15"/>
        <end position="58"/>
    </location>
</feature>
<keyword evidence="1" id="KW-0863">Zinc-finger</keyword>
<dbReference type="InterPro" id="IPR047153">
    <property type="entry name" value="TRIM45/56/19-like"/>
</dbReference>
<dbReference type="EMBL" id="JAIWYP010000007">
    <property type="protein sequence ID" value="KAH3796926.1"/>
    <property type="molecule type" value="Genomic_DNA"/>
</dbReference>
<evidence type="ECO:0000259" key="3">
    <source>
        <dbReference type="PROSITE" id="PS50119"/>
    </source>
</evidence>
<dbReference type="PANTHER" id="PTHR25462">
    <property type="entry name" value="BONUS, ISOFORM C-RELATED"/>
    <property type="match status" value="1"/>
</dbReference>
<accession>A0A9D4J244</accession>
<dbReference type="CDD" id="cd19756">
    <property type="entry name" value="Bbox2"/>
    <property type="match status" value="1"/>
</dbReference>
<keyword evidence="2" id="KW-0175">Coiled coil</keyword>
<dbReference type="OrthoDB" id="6108862at2759"/>
<proteinExistence type="predicted"/>
<dbReference type="PROSITE" id="PS50119">
    <property type="entry name" value="ZF_BBOX"/>
    <property type="match status" value="2"/>
</dbReference>
<name>A0A9D4J244_DREPO</name>
<keyword evidence="1" id="KW-0862">Zinc</keyword>
<dbReference type="InterPro" id="IPR000315">
    <property type="entry name" value="Znf_B-box"/>
</dbReference>
<feature type="coiled-coil region" evidence="2">
    <location>
        <begin position="166"/>
        <end position="222"/>
    </location>
</feature>
<protein>
    <recommendedName>
        <fullName evidence="3">B box-type domain-containing protein</fullName>
    </recommendedName>
</protein>
<sequence length="379" mass="44177">MATSVGLDYNSLDLVEDYVCSACESKNIWESSDYFCATCMKYFCRQCIYFHDQLYANHCKYGREEREKWPFTKTVEDLLLKCDVHKDKKLKTFCHDHSQLCCTDCVLLHHRLCTNVALISESVQNMSVDMQQLSINLHTILDELNKFKCRQDASIQSVEASWSEKLKEIKDLRNKLNADLDELENKTLKELDEIRVTLQTSLKEDVDNYSRLEDEFQALSDAVHVLCDKSEKEVEFIASRKCLDKIQEYESYLKKMKKNPVKLNSPIIFMANGDIQNNLSQQTSLGRIINLKIQNPDQEFTVKRKLEYYTVRTWNDTKKTCNISGICCLPSGEIIVTDYDNKIQGFFSFFGTRRKSALSPRIFCSPQQLNFPQDFIFFP</sequence>
<evidence type="ECO:0000313" key="4">
    <source>
        <dbReference type="EMBL" id="KAH3796926.1"/>
    </source>
</evidence>
<reference evidence="4" key="2">
    <citation type="submission" date="2020-11" db="EMBL/GenBank/DDBJ databases">
        <authorList>
            <person name="McCartney M.A."/>
            <person name="Auch B."/>
            <person name="Kono T."/>
            <person name="Mallez S."/>
            <person name="Becker A."/>
            <person name="Gohl D.M."/>
            <person name="Silverstein K.A.T."/>
            <person name="Koren S."/>
            <person name="Bechman K.B."/>
            <person name="Herman A."/>
            <person name="Abrahante J.E."/>
            <person name="Garbe J."/>
        </authorList>
    </citation>
    <scope>NUCLEOTIDE SEQUENCE</scope>
    <source>
        <strain evidence="4">Duluth1</strain>
        <tissue evidence="4">Whole animal</tissue>
    </source>
</reference>
<dbReference type="Gene3D" id="3.30.160.60">
    <property type="entry name" value="Classic Zinc Finger"/>
    <property type="match status" value="1"/>
</dbReference>